<keyword evidence="8" id="KW-1185">Reference proteome</keyword>
<dbReference type="VEuPathDB" id="VectorBase:AAEL003284"/>
<feature type="domain" description="Chitin-binding type-2" evidence="6">
    <location>
        <begin position="98"/>
        <end position="155"/>
    </location>
</feature>
<evidence type="ECO:0000313" key="7">
    <source>
        <dbReference type="EnsemblMetazoa" id="AAEL003284-PA"/>
    </source>
</evidence>
<dbReference type="PANTHER" id="PTHR23301:SF0">
    <property type="entry name" value="CHITIN-BINDING TYPE-2 DOMAIN-CONTAINING PROTEIN-RELATED"/>
    <property type="match status" value="1"/>
</dbReference>
<dbReference type="EnsemblMetazoa" id="AAEL003284-RA">
    <property type="protein sequence ID" value="AAEL003284-PA"/>
    <property type="gene ID" value="AAEL003284"/>
</dbReference>
<evidence type="ECO:0000256" key="1">
    <source>
        <dbReference type="ARBA" id="ARBA00022669"/>
    </source>
</evidence>
<evidence type="ECO:0000259" key="6">
    <source>
        <dbReference type="PROSITE" id="PS50940"/>
    </source>
</evidence>
<keyword evidence="3" id="KW-0677">Repeat</keyword>
<dbReference type="InterPro" id="IPR036508">
    <property type="entry name" value="Chitin-bd_dom_sf"/>
</dbReference>
<dbReference type="Pfam" id="PF01607">
    <property type="entry name" value="CBM_14"/>
    <property type="match status" value="3"/>
</dbReference>
<dbReference type="InterPro" id="IPR051940">
    <property type="entry name" value="Chitin_bind-dev_reg"/>
</dbReference>
<dbReference type="OrthoDB" id="6020543at2759"/>
<dbReference type="PANTHER" id="PTHR23301">
    <property type="entry name" value="CHITIN BINDING PERITROPHIN-A"/>
    <property type="match status" value="1"/>
</dbReference>
<dbReference type="InterPro" id="IPR002557">
    <property type="entry name" value="Chitin-bd_dom"/>
</dbReference>
<evidence type="ECO:0000256" key="5">
    <source>
        <dbReference type="ARBA" id="ARBA00023180"/>
    </source>
</evidence>
<organism evidence="7 8">
    <name type="scientific">Aedes aegypti</name>
    <name type="common">Yellowfever mosquito</name>
    <name type="synonym">Culex aegypti</name>
    <dbReference type="NCBI Taxonomy" id="7159"/>
    <lineage>
        <taxon>Eukaryota</taxon>
        <taxon>Metazoa</taxon>
        <taxon>Ecdysozoa</taxon>
        <taxon>Arthropoda</taxon>
        <taxon>Hexapoda</taxon>
        <taxon>Insecta</taxon>
        <taxon>Pterygota</taxon>
        <taxon>Neoptera</taxon>
        <taxon>Endopterygota</taxon>
        <taxon>Diptera</taxon>
        <taxon>Nematocera</taxon>
        <taxon>Culicoidea</taxon>
        <taxon>Culicidae</taxon>
        <taxon>Culicinae</taxon>
        <taxon>Aedini</taxon>
        <taxon>Aedes</taxon>
        <taxon>Stegomyia</taxon>
    </lineage>
</organism>
<evidence type="ECO:0000256" key="3">
    <source>
        <dbReference type="ARBA" id="ARBA00022737"/>
    </source>
</evidence>
<dbReference type="Gene3D" id="2.170.140.10">
    <property type="entry name" value="Chitin binding domain"/>
    <property type="match status" value="3"/>
</dbReference>
<name>A0A1S4F4J7_AEDAE</name>
<dbReference type="InParanoid" id="A0A1S4F4J7"/>
<evidence type="ECO:0000256" key="4">
    <source>
        <dbReference type="ARBA" id="ARBA00023157"/>
    </source>
</evidence>
<keyword evidence="5" id="KW-0325">Glycoprotein</keyword>
<dbReference type="PROSITE" id="PS50940">
    <property type="entry name" value="CHIT_BIND_II"/>
    <property type="match status" value="3"/>
</dbReference>
<feature type="domain" description="Chitin-binding type-2" evidence="6">
    <location>
        <begin position="185"/>
        <end position="241"/>
    </location>
</feature>
<keyword evidence="2" id="KW-0732">Signal</keyword>
<dbReference type="GO" id="GO:0008061">
    <property type="term" value="F:chitin binding"/>
    <property type="evidence" value="ECO:0007669"/>
    <property type="project" value="UniProtKB-KW"/>
</dbReference>
<feature type="domain" description="Chitin-binding type-2" evidence="6">
    <location>
        <begin position="18"/>
        <end position="75"/>
    </location>
</feature>
<dbReference type="SUPFAM" id="SSF57625">
    <property type="entry name" value="Invertebrate chitin-binding proteins"/>
    <property type="match status" value="3"/>
</dbReference>
<dbReference type="GO" id="GO:0005576">
    <property type="term" value="C:extracellular region"/>
    <property type="evidence" value="ECO:0007669"/>
    <property type="project" value="InterPro"/>
</dbReference>
<sequence>MKSFFILAAVIAVVHGNSLICRNYRSGALVPNPENCSEFFMCRPGRAIQFSCPPYTRFNVAIQACDPTSAVVCKPGKLPLDIEYTPIVGPPSVIEHTNTACIGKHNLYLLANPSSCASFYQCSPTGVIAFECPAGTLFDANRRYCERSDIASCLNAPIVPPNFPEIPVMPEVPALPPVSIEEHIMKRCDGQPQGYKVRHPFNCRQYIQCSTMDRSRVFTCPAGTAFDEARATCDWERNVKC</sequence>
<evidence type="ECO:0000313" key="8">
    <source>
        <dbReference type="Proteomes" id="UP000008820"/>
    </source>
</evidence>
<gene>
    <name evidence="7" type="primary">5577767</name>
</gene>
<keyword evidence="1" id="KW-0147">Chitin-binding</keyword>
<dbReference type="AlphaFoldDB" id="A0A1S4F4J7"/>
<dbReference type="SMART" id="SM00494">
    <property type="entry name" value="ChtBD2"/>
    <property type="match status" value="3"/>
</dbReference>
<proteinExistence type="predicted"/>
<dbReference type="FunCoup" id="A0A1S4F4J7">
    <property type="interactions" value="15"/>
</dbReference>
<accession>A0A1S4F4J7</accession>
<protein>
    <recommendedName>
        <fullName evidence="6">Chitin-binding type-2 domain-containing protein</fullName>
    </recommendedName>
</protein>
<reference evidence="7 8" key="1">
    <citation type="submission" date="2017-06" db="EMBL/GenBank/DDBJ databases">
        <title>Aedes aegypti genome working group (AGWG) sequencing and assembly.</title>
        <authorList>
            <consortium name="Aedes aegypti Genome Working Group (AGWG)"/>
            <person name="Matthews B.J."/>
        </authorList>
    </citation>
    <scope>NUCLEOTIDE SEQUENCE [LARGE SCALE GENOMIC DNA]</scope>
    <source>
        <strain evidence="7 8">LVP_AGWG</strain>
    </source>
</reference>
<reference evidence="7" key="2">
    <citation type="submission" date="2020-05" db="UniProtKB">
        <authorList>
            <consortium name="EnsemblMetazoa"/>
        </authorList>
    </citation>
    <scope>IDENTIFICATION</scope>
    <source>
        <strain evidence="7">LVP_AGWG</strain>
    </source>
</reference>
<evidence type="ECO:0000256" key="2">
    <source>
        <dbReference type="ARBA" id="ARBA00022729"/>
    </source>
</evidence>
<dbReference type="Proteomes" id="UP000008820">
    <property type="component" value="Chromosome 3"/>
</dbReference>
<keyword evidence="4" id="KW-1015">Disulfide bond</keyword>